<gene>
    <name evidence="1" type="ORF">LT42_08170</name>
</gene>
<dbReference type="AlphaFoldDB" id="A0A9X0EHE2"/>
<evidence type="ECO:0000313" key="1">
    <source>
        <dbReference type="EMBL" id="KGF65872.1"/>
    </source>
</evidence>
<comment type="caution">
    <text evidence="1">The sequence shown here is derived from an EMBL/GenBank/DDBJ whole genome shotgun (WGS) entry which is preliminary data.</text>
</comment>
<dbReference type="Proteomes" id="UP000029719">
    <property type="component" value="Unassembled WGS sequence"/>
</dbReference>
<reference evidence="1 2" key="1">
    <citation type="submission" date="2014-09" db="EMBL/GenBank/DDBJ databases">
        <title>Genome sequence of Pseudomonas lutea strain DSM 17257T.</title>
        <authorList>
            <person name="Kwak Y."/>
            <person name="Shin J.-H."/>
        </authorList>
    </citation>
    <scope>NUCLEOTIDE SEQUENCE [LARGE SCALE GENOMIC DNA]</scope>
    <source>
        <strain evidence="1 2">DSM 17257</strain>
    </source>
</reference>
<evidence type="ECO:0000313" key="2">
    <source>
        <dbReference type="Proteomes" id="UP000029719"/>
    </source>
</evidence>
<dbReference type="EMBL" id="JRMB01000001">
    <property type="protein sequence ID" value="KGF65872.1"/>
    <property type="molecule type" value="Genomic_DNA"/>
</dbReference>
<organism evidence="1 2">
    <name type="scientific">Pseudomonas lutea</name>
    <dbReference type="NCBI Taxonomy" id="243924"/>
    <lineage>
        <taxon>Bacteria</taxon>
        <taxon>Pseudomonadati</taxon>
        <taxon>Pseudomonadota</taxon>
        <taxon>Gammaproteobacteria</taxon>
        <taxon>Pseudomonadales</taxon>
        <taxon>Pseudomonadaceae</taxon>
        <taxon>Pseudomonas</taxon>
    </lineage>
</organism>
<proteinExistence type="predicted"/>
<sequence length="240" mass="25482">MLANAVDLAGRWRLAIRFRQQAGSYSRLHSASETNADGEIGVSREWTRSVLGCISTRTVGTIGNGIGNRGFDGCADPVGAGLLANAVDLAERWRLAKRFRQQAGFYSRLHSASETNADGEIGVSREWTRSVLGCISTRSVGTIGNGHPCPDGASVFDGYGDPVGAGLLANTVGLAGRWRLTKCVRQQAGSYSRLHSASETNADGEIGVSREWTRSVLGCISTRSVGTIKGRSRADQQLPG</sequence>
<name>A0A9X0EHE2_9PSED</name>
<protein>
    <submittedName>
        <fullName evidence="1">Uncharacterized protein</fullName>
    </submittedName>
</protein>
<accession>A0A9X0EHE2</accession>